<keyword evidence="7 8" id="KW-0694">RNA-binding</keyword>
<keyword evidence="6 8" id="KW-0269">Exonuclease</keyword>
<dbReference type="Pfam" id="PF08206">
    <property type="entry name" value="OB_RNB"/>
    <property type="match status" value="1"/>
</dbReference>
<dbReference type="Pfam" id="PF00773">
    <property type="entry name" value="RNB"/>
    <property type="match status" value="1"/>
</dbReference>
<keyword evidence="3 8" id="KW-0963">Cytoplasm</keyword>
<comment type="catalytic activity">
    <reaction evidence="1 8">
        <text>Exonucleolytic cleavage in the 3'- to 5'-direction to yield nucleoside 5'-phosphates.</text>
        <dbReference type="EC" id="3.1.13.1"/>
    </reaction>
</comment>
<dbReference type="GO" id="GO:0008859">
    <property type="term" value="F:exoribonuclease II activity"/>
    <property type="evidence" value="ECO:0007669"/>
    <property type="project" value="UniProtKB-UniRule"/>
</dbReference>
<dbReference type="EC" id="3.1.13.1" evidence="8"/>
<keyword evidence="12" id="KW-1185">Reference proteome</keyword>
<dbReference type="InterPro" id="IPR012340">
    <property type="entry name" value="NA-bd_OB-fold"/>
</dbReference>
<dbReference type="InterPro" id="IPR001900">
    <property type="entry name" value="RNase_II/R"/>
</dbReference>
<evidence type="ECO:0000256" key="6">
    <source>
        <dbReference type="ARBA" id="ARBA00022839"/>
    </source>
</evidence>
<feature type="domain" description="S1 motif" evidence="10">
    <location>
        <begin position="642"/>
        <end position="722"/>
    </location>
</feature>
<sequence>MTTVGHMRNELLAAFRRNPQIAFSTASLNRALKLTDAEDFKVLVQALTGLENDDLIHSTGEALFQLGGKPAGHLEGIFHGNEKGFGFVAVEDEENDFFIAPPATKFALDGDTVEINITRKARPGDSRGSEAEVVKVLERKITRLVGEYSPLSDGEKERTGFIGVVVSHEKKLKNYPIFVKDTGMIPELGDMLMVEVTAYPDRDHPKAMQGIVSENLGNKNAPGVDVLSLVLANDIHTEYPEDAMAQANAIPDHVTDEDRIGRRDITDQPVVTIDGDDSKDFDDAVVAWKLPNGNYHLGVHIADVSYYVTEGSPLDKETYDRGTSTYLTDRVIPMLPFRLSNGICSLNPDVDRLAMSCDMEITPEGKVVNHDIYQSVIRSHGRLTYNNVNKMITDQDPELRAQYADLVPMLDLMGDLHKILYKMRHDRGAIDFEEHEAKIIVDENGHPTDIVLRDRGLSERMIESFMLEANETVAEHYNKLHLPFLYRVHETPDDDRIKDFIDFLATFGITVPIKPGAKLTPKMLQEVNTSVQGTPEEMMVNVKMLRSLKQAHYSEDPLGHFGIAAEYYCHFTSPIRRYPDLIVHRLIRSYATQGAGEDNQAKWSSKLPDIAVQTSVRERHSIDAERAVDDLKKAEFMADKVGEDFDAVVSGVAGFGMFVALPNTVEGLVHISRMKDDYYAFVENQMALVGERFHKIYRIGQPVKVHLDNVDVEQRQVDFSLIPSDDTPKTDIVVKRETRGRGQNHSDGPRNGNRNGGNRNNSNNRGGNNNRGRNHNNNRGGSRPFNKLGDQLRQGGQRGGNKH</sequence>
<dbReference type="GO" id="GO:0003723">
    <property type="term" value="F:RNA binding"/>
    <property type="evidence" value="ECO:0007669"/>
    <property type="project" value="UniProtKB-UniRule"/>
</dbReference>
<dbReference type="NCBIfam" id="TIGR02063">
    <property type="entry name" value="RNase_R"/>
    <property type="match status" value="1"/>
</dbReference>
<dbReference type="GO" id="GO:0005829">
    <property type="term" value="C:cytosol"/>
    <property type="evidence" value="ECO:0007669"/>
    <property type="project" value="TreeGrafter"/>
</dbReference>
<dbReference type="SMART" id="SM00316">
    <property type="entry name" value="S1"/>
    <property type="match status" value="1"/>
</dbReference>
<dbReference type="AlphaFoldDB" id="A0A0R1Q6I1"/>
<gene>
    <name evidence="8" type="primary">rnr</name>
    <name evidence="11" type="ORF">FD01_GL002336</name>
</gene>
<comment type="function">
    <text evidence="8">3'-5' exoribonuclease that releases 5'-nucleoside monophosphates and is involved in maturation of structured RNAs.</text>
</comment>
<evidence type="ECO:0000256" key="4">
    <source>
        <dbReference type="ARBA" id="ARBA00022722"/>
    </source>
</evidence>
<dbReference type="PANTHER" id="PTHR23355">
    <property type="entry name" value="RIBONUCLEASE"/>
    <property type="match status" value="1"/>
</dbReference>
<protein>
    <recommendedName>
        <fullName evidence="8">Ribonuclease R</fullName>
        <shortName evidence="8">RNase R</shortName>
        <ecNumber evidence="8">3.1.13.1</ecNumber>
    </recommendedName>
</protein>
<dbReference type="Pfam" id="PF00575">
    <property type="entry name" value="S1"/>
    <property type="match status" value="1"/>
</dbReference>
<reference evidence="11 12" key="1">
    <citation type="journal article" date="2015" name="Genome Announc.">
        <title>Expanding the biotechnology potential of lactobacilli through comparative genomics of 213 strains and associated genera.</title>
        <authorList>
            <person name="Sun Z."/>
            <person name="Harris H.M."/>
            <person name="McCann A."/>
            <person name="Guo C."/>
            <person name="Argimon S."/>
            <person name="Zhang W."/>
            <person name="Yang X."/>
            <person name="Jeffery I.B."/>
            <person name="Cooney J.C."/>
            <person name="Kagawa T.F."/>
            <person name="Liu W."/>
            <person name="Song Y."/>
            <person name="Salvetti E."/>
            <person name="Wrobel A."/>
            <person name="Rasinkangas P."/>
            <person name="Parkhill J."/>
            <person name="Rea M.C."/>
            <person name="O'Sullivan O."/>
            <person name="Ritari J."/>
            <person name="Douillard F.P."/>
            <person name="Paul Ross R."/>
            <person name="Yang R."/>
            <person name="Briner A.E."/>
            <person name="Felis G.E."/>
            <person name="de Vos W.M."/>
            <person name="Barrangou R."/>
            <person name="Klaenhammer T.R."/>
            <person name="Caufield P.W."/>
            <person name="Cui Y."/>
            <person name="Zhang H."/>
            <person name="O'Toole P.W."/>
        </authorList>
    </citation>
    <scope>NUCLEOTIDE SEQUENCE [LARGE SCALE GENOMIC DNA]</scope>
    <source>
        <strain evidence="11 12">DSM 13343</strain>
    </source>
</reference>
<proteinExistence type="inferred from homology"/>
<dbReference type="PROSITE" id="PS50126">
    <property type="entry name" value="S1"/>
    <property type="match status" value="1"/>
</dbReference>
<evidence type="ECO:0000256" key="3">
    <source>
        <dbReference type="ARBA" id="ARBA00022490"/>
    </source>
</evidence>
<evidence type="ECO:0000256" key="1">
    <source>
        <dbReference type="ARBA" id="ARBA00001849"/>
    </source>
</evidence>
<dbReference type="InterPro" id="IPR013223">
    <property type="entry name" value="RNase_B_OB_dom"/>
</dbReference>
<evidence type="ECO:0000256" key="7">
    <source>
        <dbReference type="ARBA" id="ARBA00022884"/>
    </source>
</evidence>
<comment type="caution">
    <text evidence="11">The sequence shown here is derived from an EMBL/GenBank/DDBJ whole genome shotgun (WGS) entry which is preliminary data.</text>
</comment>
<feature type="compositionally biased region" description="Basic and acidic residues" evidence="9">
    <location>
        <begin position="726"/>
        <end position="740"/>
    </location>
</feature>
<dbReference type="InterPro" id="IPR040476">
    <property type="entry name" value="CSD2"/>
</dbReference>
<dbReference type="EMBL" id="AZEU01000273">
    <property type="protein sequence ID" value="KRL40176.1"/>
    <property type="molecule type" value="Genomic_DNA"/>
</dbReference>
<dbReference type="PANTHER" id="PTHR23355:SF9">
    <property type="entry name" value="DIS3-LIKE EXONUCLEASE 2"/>
    <property type="match status" value="1"/>
</dbReference>
<dbReference type="InterPro" id="IPR004476">
    <property type="entry name" value="RNase_II/RNase_R"/>
</dbReference>
<keyword evidence="5 8" id="KW-0378">Hydrolase</keyword>
<comment type="similarity">
    <text evidence="8">Belongs to the RNR ribonuclease family. RNase R subfamily.</text>
</comment>
<dbReference type="InterPro" id="IPR011805">
    <property type="entry name" value="RNase_R"/>
</dbReference>
<evidence type="ECO:0000256" key="9">
    <source>
        <dbReference type="SAM" id="MobiDB-lite"/>
    </source>
</evidence>
<dbReference type="CDD" id="cd04471">
    <property type="entry name" value="S1_RNase_R"/>
    <property type="match status" value="1"/>
</dbReference>
<dbReference type="Proteomes" id="UP000051790">
    <property type="component" value="Unassembled WGS sequence"/>
</dbReference>
<dbReference type="OrthoDB" id="9764149at2"/>
<dbReference type="RefSeq" id="WP_082611927.1">
    <property type="nucleotide sequence ID" value="NZ_AZEU01000273.1"/>
</dbReference>
<dbReference type="SMART" id="SM00955">
    <property type="entry name" value="RNB"/>
    <property type="match status" value="1"/>
</dbReference>
<evidence type="ECO:0000259" key="10">
    <source>
        <dbReference type="PROSITE" id="PS50126"/>
    </source>
</evidence>
<feature type="region of interest" description="Disordered" evidence="9">
    <location>
        <begin position="721"/>
        <end position="803"/>
    </location>
</feature>
<dbReference type="InterPro" id="IPR003029">
    <property type="entry name" value="S1_domain"/>
</dbReference>
<dbReference type="PATRIC" id="fig|1423769.4.peg.2523"/>
<evidence type="ECO:0000256" key="2">
    <source>
        <dbReference type="ARBA" id="ARBA00004496"/>
    </source>
</evidence>
<dbReference type="Pfam" id="PF17876">
    <property type="entry name" value="CSD2"/>
    <property type="match status" value="1"/>
</dbReference>
<keyword evidence="4 8" id="KW-0540">Nuclease</keyword>
<dbReference type="GO" id="GO:0006402">
    <property type="term" value="P:mRNA catabolic process"/>
    <property type="evidence" value="ECO:0007669"/>
    <property type="project" value="TreeGrafter"/>
</dbReference>
<evidence type="ECO:0000313" key="11">
    <source>
        <dbReference type="EMBL" id="KRL40176.1"/>
    </source>
</evidence>
<dbReference type="HAMAP" id="MF_01895">
    <property type="entry name" value="RNase_R"/>
    <property type="match status" value="1"/>
</dbReference>
<dbReference type="NCBIfam" id="TIGR00358">
    <property type="entry name" value="3_prime_RNase"/>
    <property type="match status" value="1"/>
</dbReference>
<evidence type="ECO:0000256" key="5">
    <source>
        <dbReference type="ARBA" id="ARBA00022801"/>
    </source>
</evidence>
<dbReference type="SUPFAM" id="SSF50249">
    <property type="entry name" value="Nucleic acid-binding proteins"/>
    <property type="match status" value="3"/>
</dbReference>
<evidence type="ECO:0000256" key="8">
    <source>
        <dbReference type="HAMAP-Rule" id="MF_01895"/>
    </source>
</evidence>
<dbReference type="InterPro" id="IPR050180">
    <property type="entry name" value="RNR_Ribonuclease"/>
</dbReference>
<dbReference type="Gene3D" id="2.40.50.140">
    <property type="entry name" value="Nucleic acid-binding proteins"/>
    <property type="match status" value="2"/>
</dbReference>
<organism evidence="11 12">
    <name type="scientific">Lacticaseibacillus manihotivorans DSM 13343 = JCM 12514</name>
    <dbReference type="NCBI Taxonomy" id="1423769"/>
    <lineage>
        <taxon>Bacteria</taxon>
        <taxon>Bacillati</taxon>
        <taxon>Bacillota</taxon>
        <taxon>Bacilli</taxon>
        <taxon>Lactobacillales</taxon>
        <taxon>Lactobacillaceae</taxon>
        <taxon>Lacticaseibacillus</taxon>
    </lineage>
</organism>
<accession>A0A0R1Q6I1</accession>
<feature type="compositionally biased region" description="Low complexity" evidence="9">
    <location>
        <begin position="750"/>
        <end position="795"/>
    </location>
</feature>
<name>A0A0R1Q6I1_9LACO</name>
<evidence type="ECO:0000313" key="12">
    <source>
        <dbReference type="Proteomes" id="UP000051790"/>
    </source>
</evidence>
<comment type="subcellular location">
    <subcellularLocation>
        <location evidence="2 8">Cytoplasm</location>
    </subcellularLocation>
</comment>